<feature type="region of interest" description="Disordered" evidence="5">
    <location>
        <begin position="768"/>
        <end position="793"/>
    </location>
</feature>
<keyword evidence="6" id="KW-0472">Membrane</keyword>
<dbReference type="PANTHER" id="PTHR11452">
    <property type="entry name" value="ALPHA-GALACTOSIDASE/ALPHA-N-ACETYLGALACTOSAMINIDASE"/>
    <property type="match status" value="1"/>
</dbReference>
<feature type="region of interest" description="Disordered" evidence="5">
    <location>
        <begin position="810"/>
        <end position="878"/>
    </location>
</feature>
<dbReference type="EC" id="3.2.1.22" evidence="4"/>
<reference evidence="7 8" key="1">
    <citation type="journal article" date="2017" name="Int. J. Parasitol.">
        <title>The genome of the protozoan parasite Cystoisospora suis and a reverse vaccinology approach to identify vaccine candidates.</title>
        <authorList>
            <person name="Palmieri N."/>
            <person name="Shrestha A."/>
            <person name="Ruttkowski B."/>
            <person name="Beck T."/>
            <person name="Vogl C."/>
            <person name="Tomley F."/>
            <person name="Blake D.P."/>
            <person name="Joachim A."/>
        </authorList>
    </citation>
    <scope>NUCLEOTIDE SEQUENCE [LARGE SCALE GENOMIC DNA]</scope>
    <source>
        <strain evidence="7 8">Wien I</strain>
    </source>
</reference>
<evidence type="ECO:0000256" key="6">
    <source>
        <dbReference type="SAM" id="Phobius"/>
    </source>
</evidence>
<dbReference type="PANTHER" id="PTHR11452:SF83">
    <property type="entry name" value="ALPHA-GALACTOSIDASE"/>
    <property type="match status" value="1"/>
</dbReference>
<dbReference type="VEuPathDB" id="ToxoDB:CSUI_005686"/>
<dbReference type="PRINTS" id="PR00740">
    <property type="entry name" value="GLHYDRLASE27"/>
</dbReference>
<dbReference type="SUPFAM" id="SSF51445">
    <property type="entry name" value="(Trans)glycosidases"/>
    <property type="match status" value="1"/>
</dbReference>
<feature type="compositionally biased region" description="Basic and acidic residues" evidence="5">
    <location>
        <begin position="277"/>
        <end position="290"/>
    </location>
</feature>
<feature type="compositionally biased region" description="Basic and acidic residues" evidence="5">
    <location>
        <begin position="212"/>
        <end position="232"/>
    </location>
</feature>
<feature type="compositionally biased region" description="Basic and acidic residues" evidence="5">
    <location>
        <begin position="309"/>
        <end position="318"/>
    </location>
</feature>
<feature type="region of interest" description="Disordered" evidence="5">
    <location>
        <begin position="208"/>
        <end position="348"/>
    </location>
</feature>
<dbReference type="CDD" id="cd14792">
    <property type="entry name" value="GH27"/>
    <property type="match status" value="1"/>
</dbReference>
<evidence type="ECO:0000256" key="5">
    <source>
        <dbReference type="SAM" id="MobiDB-lite"/>
    </source>
</evidence>
<keyword evidence="3 4" id="KW-0326">Glycosidase</keyword>
<dbReference type="InterPro" id="IPR002241">
    <property type="entry name" value="Glyco_hydro_27"/>
</dbReference>
<name>A0A2C6KWQ6_9APIC</name>
<keyword evidence="6" id="KW-0812">Transmembrane</keyword>
<comment type="catalytic activity">
    <reaction evidence="4">
        <text>Hydrolysis of terminal, non-reducing alpha-D-galactose residues in alpha-D-galactosides, including galactose oligosaccharides, galactomannans and galactolipids.</text>
        <dbReference type="EC" id="3.2.1.22"/>
    </reaction>
</comment>
<dbReference type="OrthoDB" id="5795902at2759"/>
<feature type="compositionally biased region" description="Basic and acidic residues" evidence="5">
    <location>
        <begin position="326"/>
        <end position="348"/>
    </location>
</feature>
<sequence>MREWEGCCCQALLTCEAYDSARETGREKRQEYQKCREKREKRRRGKAGETIRRRDGKRKARGQGSTHWAPHPAQKERQITNVENRRDLATHIKDRMALPASPHPSVLPTVVFGTRTSASFRRSSTFLFPGFSLCVLSLVFVPFIAVAACDLVSRGTGKEARESFSSRAWKQRDEEQRKEKLSDQSSGLHRSSSSSWLAARDDQDSLTIRPWLRGDHKERKDKGPQMGRERTITSRNHHLGSYGSRSSKDNPDSDRYLPRNSKRQLDYGTSGGQSSHDQQRKGSKRGDRSQNEAGASEQRAEGVESTGDGSRRQARQETTETPQGDTADHPAVKEDRIRENREGAAEEVVNPDKDVNMDELIHGIAEALRYSGLQEAGYSYVMLDDCWGVQQQDREATEPLHWDSFRFPSGMPALASFLHQKGFKFGMYTDGGTRTCMGYPGSKDHEDEDAAAFQMWGVDFLKIDGCWADPGQMRELYGRWSPAFEKAAAAAPPDFKQKVVLNCSWPAYVQDPAHFDFDVIQSMCDMWRIYDDIEANWQSLVRILSFWGDNQEIFSRVIAPGSFNDPDMLEIGNGQLTYAEGRTQMSIWSIITAPLILGNDVRMMPIETLQILSNPDVIAVNQDDFIVEGLRIFERPGLVSLWMRPLSSGSAAAAIINLSPQSLRIAVEIPVLQRAYWEAWLPLRREKIRRFQEEFPHRQDLHHLKHFPSLRAQSETNRKADSVGCDVRDLWLRVDLGFMEHALVSPHLLEPHDTFLVSLKGCRPISHAEAARRDDTPTEDNTATGKNKDTRERLFYQGAVDGFQSGTLSYSREQDDEARDQFQEGTEQSGEDNMWYRVPGKKVSRGGTSEEPYLQDVGKKTPEEDRGRGGLGGKRERDRQMINLTLKQRKGENGDIWLSITEEKRVEKDGQRYSPLDSYPLSPSISSLATLSVDLRDKKATITPGAAMRDNFTREM</sequence>
<feature type="compositionally biased region" description="Low complexity" evidence="5">
    <location>
        <begin position="183"/>
        <end position="195"/>
    </location>
</feature>
<feature type="compositionally biased region" description="Basic and acidic residues" evidence="5">
    <location>
        <begin position="857"/>
        <end position="878"/>
    </location>
</feature>
<dbReference type="RefSeq" id="XP_067922172.1">
    <property type="nucleotide sequence ID" value="XM_068065856.1"/>
</dbReference>
<feature type="compositionally biased region" description="Basic and acidic residues" evidence="5">
    <location>
        <begin position="160"/>
        <end position="182"/>
    </location>
</feature>
<evidence type="ECO:0000313" key="8">
    <source>
        <dbReference type="Proteomes" id="UP000221165"/>
    </source>
</evidence>
<feature type="compositionally biased region" description="Basic and acidic residues" evidence="5">
    <location>
        <begin position="246"/>
        <end position="257"/>
    </location>
</feature>
<evidence type="ECO:0000256" key="4">
    <source>
        <dbReference type="RuleBase" id="RU361168"/>
    </source>
</evidence>
<comment type="similarity">
    <text evidence="1 4">Belongs to the glycosyl hydrolase 27 family.</text>
</comment>
<dbReference type="GO" id="GO:0016139">
    <property type="term" value="P:glycoside catabolic process"/>
    <property type="evidence" value="ECO:0007669"/>
    <property type="project" value="TreeGrafter"/>
</dbReference>
<feature type="region of interest" description="Disordered" evidence="5">
    <location>
        <begin position="160"/>
        <end position="196"/>
    </location>
</feature>
<accession>A0A2C6KWQ6</accession>
<dbReference type="EMBL" id="MIGC01002743">
    <property type="protein sequence ID" value="PHJ20484.1"/>
    <property type="molecule type" value="Genomic_DNA"/>
</dbReference>
<dbReference type="Proteomes" id="UP000221165">
    <property type="component" value="Unassembled WGS sequence"/>
</dbReference>
<evidence type="ECO:0000256" key="3">
    <source>
        <dbReference type="ARBA" id="ARBA00023295"/>
    </source>
</evidence>
<keyword evidence="4" id="KW-1015">Disulfide bond</keyword>
<dbReference type="Gene3D" id="3.20.20.70">
    <property type="entry name" value="Aldolase class I"/>
    <property type="match status" value="1"/>
</dbReference>
<dbReference type="GeneID" id="94429067"/>
<evidence type="ECO:0000256" key="2">
    <source>
        <dbReference type="ARBA" id="ARBA00022801"/>
    </source>
</evidence>
<dbReference type="GO" id="GO:0004557">
    <property type="term" value="F:alpha-galactosidase activity"/>
    <property type="evidence" value="ECO:0007669"/>
    <property type="project" value="UniProtKB-EC"/>
</dbReference>
<protein>
    <recommendedName>
        <fullName evidence="4">Alpha-galactosidase</fullName>
        <ecNumber evidence="4">3.2.1.22</ecNumber>
    </recommendedName>
    <alternativeName>
        <fullName evidence="4">Melibiase</fullName>
    </alternativeName>
</protein>
<feature type="transmembrane region" description="Helical" evidence="6">
    <location>
        <begin position="125"/>
        <end position="148"/>
    </location>
</feature>
<dbReference type="Pfam" id="PF16499">
    <property type="entry name" value="Melibiase_2"/>
    <property type="match status" value="1"/>
</dbReference>
<organism evidence="7 8">
    <name type="scientific">Cystoisospora suis</name>
    <dbReference type="NCBI Taxonomy" id="483139"/>
    <lineage>
        <taxon>Eukaryota</taxon>
        <taxon>Sar</taxon>
        <taxon>Alveolata</taxon>
        <taxon>Apicomplexa</taxon>
        <taxon>Conoidasida</taxon>
        <taxon>Coccidia</taxon>
        <taxon>Eucoccidiorida</taxon>
        <taxon>Eimeriorina</taxon>
        <taxon>Sarcocystidae</taxon>
        <taxon>Cystoisospora</taxon>
    </lineage>
</organism>
<evidence type="ECO:0000256" key="1">
    <source>
        <dbReference type="ARBA" id="ARBA00009743"/>
    </source>
</evidence>
<feature type="region of interest" description="Disordered" evidence="5">
    <location>
        <begin position="26"/>
        <end position="75"/>
    </location>
</feature>
<keyword evidence="2 4" id="KW-0378">Hydrolase</keyword>
<dbReference type="InterPro" id="IPR013785">
    <property type="entry name" value="Aldolase_TIM"/>
</dbReference>
<dbReference type="GO" id="GO:0009311">
    <property type="term" value="P:oligosaccharide metabolic process"/>
    <property type="evidence" value="ECO:0007669"/>
    <property type="project" value="TreeGrafter"/>
</dbReference>
<keyword evidence="6" id="KW-1133">Transmembrane helix</keyword>
<keyword evidence="8" id="KW-1185">Reference proteome</keyword>
<dbReference type="AlphaFoldDB" id="A0A2C6KWQ6"/>
<evidence type="ECO:0000313" key="7">
    <source>
        <dbReference type="EMBL" id="PHJ20484.1"/>
    </source>
</evidence>
<proteinExistence type="inferred from homology"/>
<gene>
    <name evidence="7" type="ORF">CSUI_005686</name>
</gene>
<dbReference type="GO" id="GO:0005737">
    <property type="term" value="C:cytoplasm"/>
    <property type="evidence" value="ECO:0007669"/>
    <property type="project" value="TreeGrafter"/>
</dbReference>
<feature type="compositionally biased region" description="Basic and acidic residues" evidence="5">
    <location>
        <begin position="26"/>
        <end position="38"/>
    </location>
</feature>
<dbReference type="InterPro" id="IPR017853">
    <property type="entry name" value="GH"/>
</dbReference>
<comment type="caution">
    <text evidence="7">The sequence shown here is derived from an EMBL/GenBank/DDBJ whole genome shotgun (WGS) entry which is preliminary data.</text>
</comment>